<name>A0A8J5TR09_FUSOX</name>
<keyword evidence="2" id="KW-0285">Flavoprotein</keyword>
<evidence type="ECO:0000256" key="1">
    <source>
        <dbReference type="ARBA" id="ARBA00010139"/>
    </source>
</evidence>
<evidence type="ECO:0000256" key="3">
    <source>
        <dbReference type="ARBA" id="ARBA00022827"/>
    </source>
</evidence>
<dbReference type="EMBL" id="JAELUQ010000010">
    <property type="protein sequence ID" value="KAG7407088.1"/>
    <property type="molecule type" value="Genomic_DNA"/>
</dbReference>
<keyword evidence="5" id="KW-0503">Monooxygenase</keyword>
<accession>A0A8J5TR09</accession>
<evidence type="ECO:0000313" key="6">
    <source>
        <dbReference type="Proteomes" id="UP000694050"/>
    </source>
</evidence>
<dbReference type="PANTHER" id="PTHR42877">
    <property type="entry name" value="L-ORNITHINE N(5)-MONOOXYGENASE-RELATED"/>
    <property type="match status" value="1"/>
</dbReference>
<dbReference type="AlphaFoldDB" id="A0A8J5TR09"/>
<evidence type="ECO:0000256" key="2">
    <source>
        <dbReference type="ARBA" id="ARBA00022630"/>
    </source>
</evidence>
<gene>
    <name evidence="5" type="primary">stcW-2</name>
    <name evidence="5" type="ORF">Forpe1208_v012567</name>
</gene>
<dbReference type="InterPro" id="IPR051209">
    <property type="entry name" value="FAD-bind_Monooxygenase_sf"/>
</dbReference>
<comment type="caution">
    <text evidence="5">The sequence shown here is derived from an EMBL/GenBank/DDBJ whole genome shotgun (WGS) entry which is preliminary data.</text>
</comment>
<evidence type="ECO:0000313" key="5">
    <source>
        <dbReference type="EMBL" id="KAG7407088.1"/>
    </source>
</evidence>
<dbReference type="GO" id="GO:0050661">
    <property type="term" value="F:NADP binding"/>
    <property type="evidence" value="ECO:0007669"/>
    <property type="project" value="InterPro"/>
</dbReference>
<keyword evidence="4" id="KW-0560">Oxidoreductase</keyword>
<protein>
    <submittedName>
        <fullName evidence="5">Putative sterigmatocystin biosynthesis monooxygenase stcW</fullName>
    </submittedName>
</protein>
<dbReference type="GO" id="GO:0050660">
    <property type="term" value="F:flavin adenine dinucleotide binding"/>
    <property type="evidence" value="ECO:0007669"/>
    <property type="project" value="InterPro"/>
</dbReference>
<organism evidence="5 6">
    <name type="scientific">Fusarium oxysporum f. sp. rapae</name>
    <dbReference type="NCBI Taxonomy" id="485398"/>
    <lineage>
        <taxon>Eukaryota</taxon>
        <taxon>Fungi</taxon>
        <taxon>Dikarya</taxon>
        <taxon>Ascomycota</taxon>
        <taxon>Pezizomycotina</taxon>
        <taxon>Sordariomycetes</taxon>
        <taxon>Hypocreomycetidae</taxon>
        <taxon>Hypocreales</taxon>
        <taxon>Nectriaceae</taxon>
        <taxon>Fusarium</taxon>
        <taxon>Fusarium oxysporum species complex</taxon>
    </lineage>
</organism>
<dbReference type="Proteomes" id="UP000694050">
    <property type="component" value="Unassembled WGS sequence"/>
</dbReference>
<evidence type="ECO:0000256" key="4">
    <source>
        <dbReference type="ARBA" id="ARBA00023002"/>
    </source>
</evidence>
<dbReference type="GO" id="GO:0004499">
    <property type="term" value="F:N,N-dimethylaniline monooxygenase activity"/>
    <property type="evidence" value="ECO:0007669"/>
    <property type="project" value="InterPro"/>
</dbReference>
<keyword evidence="3" id="KW-0274">FAD</keyword>
<proteinExistence type="inferred from homology"/>
<dbReference type="Pfam" id="PF00743">
    <property type="entry name" value="FMO-like"/>
    <property type="match status" value="1"/>
</dbReference>
<reference evidence="5" key="1">
    <citation type="submission" date="2021-04" db="EMBL/GenBank/DDBJ databases">
        <title>First draft genome resource for Brassicaceae pathogens Fusarium oxysporum f. sp. raphani and Fusarium oxysporum f. sp. rapae.</title>
        <authorList>
            <person name="Asai S."/>
        </authorList>
    </citation>
    <scope>NUCLEOTIDE SEQUENCE</scope>
    <source>
        <strain evidence="5">Tf1208</strain>
    </source>
</reference>
<dbReference type="InterPro" id="IPR020946">
    <property type="entry name" value="Flavin_mOase-like"/>
</dbReference>
<dbReference type="PANTHER" id="PTHR42877:SF12">
    <property type="entry name" value="MONOOXYGENASE"/>
    <property type="match status" value="1"/>
</dbReference>
<comment type="similarity">
    <text evidence="1">Belongs to the FAD-binding monooxygenase family.</text>
</comment>
<sequence length="568" mass="63840">MGSIDHNAASAVNGGEQAYKVEDNVLGHSRPLRVICIGAGATGLDLAYKMGRHLKSFELQIYEKNPELGGTWFENTYPGCACDIPAHIYEYEWAPNPNWSQFYASQPEILQYFRDTAKKFDLEMFIKFSSEVVKARWNEDQGQWAIKIRDRSTGEIATDWCHFFINGGGFLNNWQWPEIAGLHSFQGPLLHSAAWDNDVDLKGKRVAVIGNGSSGIQLVTALQSVAAHLTTFIRSPTWIATTLGQDFAGPNGANFDYTEGQKREFLDHPQKLLAYRKAIEANLNGGFESALHNSPQQASARENLTQMMRARLGKENALADRLIPSFGVGCRRPTPGVGYLEALTEKNVRVVFDSINKVVPQGVELASGEVIELDAIVCATGFNVSWKPRFPIIGRNNIDMREQWSSRPTAYFSLAVPNFPNYILYMGPNAPLSHGSALPSIEHITKYVIKLLHKVQTEGYKSVVPTQQALDDFINHADTFLARTVWNAKCRSWLKGGKEDGPALVHPGSRLHWFHMLMNPRWEDWEWTTVNQNRFAYLGNGFTTMETQEKDKAWYFGNPDQGYESIIN</sequence>